<dbReference type="GO" id="GO:0012506">
    <property type="term" value="C:vesicle membrane"/>
    <property type="evidence" value="ECO:0007669"/>
    <property type="project" value="TreeGrafter"/>
</dbReference>
<feature type="compositionally biased region" description="Low complexity" evidence="2">
    <location>
        <begin position="217"/>
        <end position="239"/>
    </location>
</feature>
<dbReference type="Proteomes" id="UP000028545">
    <property type="component" value="Unassembled WGS sequence"/>
</dbReference>
<evidence type="ECO:0000313" key="5">
    <source>
        <dbReference type="Proteomes" id="UP000028545"/>
    </source>
</evidence>
<dbReference type="AlphaFoldDB" id="A0A084GBB4"/>
<dbReference type="PANTHER" id="PTHR46467:SF1">
    <property type="entry name" value="TETHER CONTAINING UBX DOMAIN FOR GLUT4"/>
    <property type="match status" value="1"/>
</dbReference>
<reference evidence="4 5" key="1">
    <citation type="journal article" date="2014" name="Genome Announc.">
        <title>Draft genome sequence of the pathogenic fungus Scedosporium apiospermum.</title>
        <authorList>
            <person name="Vandeputte P."/>
            <person name="Ghamrawi S."/>
            <person name="Rechenmann M."/>
            <person name="Iltis A."/>
            <person name="Giraud S."/>
            <person name="Fleury M."/>
            <person name="Thornton C."/>
            <person name="Delhaes L."/>
            <person name="Meyer W."/>
            <person name="Papon N."/>
            <person name="Bouchara J.P."/>
        </authorList>
    </citation>
    <scope>NUCLEOTIDE SEQUENCE [LARGE SCALE GENOMIC DNA]</scope>
    <source>
        <strain evidence="4 5">IHEM 14462</strain>
    </source>
</reference>
<dbReference type="HOGENOM" id="CLU_534160_0_0_1"/>
<dbReference type="InterPro" id="IPR029071">
    <property type="entry name" value="Ubiquitin-like_domsf"/>
</dbReference>
<feature type="region of interest" description="Disordered" evidence="2">
    <location>
        <begin position="455"/>
        <end position="483"/>
    </location>
</feature>
<evidence type="ECO:0000256" key="2">
    <source>
        <dbReference type="SAM" id="MobiDB-lite"/>
    </source>
</evidence>
<dbReference type="SUPFAM" id="SSF54236">
    <property type="entry name" value="Ubiquitin-like"/>
    <property type="match status" value="1"/>
</dbReference>
<dbReference type="Pfam" id="PF11470">
    <property type="entry name" value="TUG-UBL1"/>
    <property type="match status" value="1"/>
</dbReference>
<accession>A0A084GBB4</accession>
<organism evidence="4 5">
    <name type="scientific">Pseudallescheria apiosperma</name>
    <name type="common">Scedosporium apiospermum</name>
    <dbReference type="NCBI Taxonomy" id="563466"/>
    <lineage>
        <taxon>Eukaryota</taxon>
        <taxon>Fungi</taxon>
        <taxon>Dikarya</taxon>
        <taxon>Ascomycota</taxon>
        <taxon>Pezizomycotina</taxon>
        <taxon>Sordariomycetes</taxon>
        <taxon>Hypocreomycetidae</taxon>
        <taxon>Microascales</taxon>
        <taxon>Microascaceae</taxon>
        <taxon>Scedosporium</taxon>
    </lineage>
</organism>
<proteinExistence type="predicted"/>
<dbReference type="KEGG" id="sapo:SAPIO_CDS3667"/>
<dbReference type="GeneID" id="27722739"/>
<dbReference type="CDD" id="cd16105">
    <property type="entry name" value="Ubl_ASPSCR1_like"/>
    <property type="match status" value="1"/>
</dbReference>
<evidence type="ECO:0000256" key="1">
    <source>
        <dbReference type="SAM" id="Coils"/>
    </source>
</evidence>
<feature type="region of interest" description="Disordered" evidence="2">
    <location>
        <begin position="217"/>
        <end position="257"/>
    </location>
</feature>
<dbReference type="GO" id="GO:0005737">
    <property type="term" value="C:cytoplasm"/>
    <property type="evidence" value="ECO:0007669"/>
    <property type="project" value="TreeGrafter"/>
</dbReference>
<gene>
    <name evidence="4" type="ORF">SAPIO_CDS3667</name>
</gene>
<sequence>MSSHVVVTSSSARSTKVKVSPGTYMSDVLTQACQALNLSGNYILKHKQKTVDLSVPFRLAGLPGGAKLDLVIQSKSPALVTVAVAIPAPEGNAFPNGRLGGKFPSNFTVWQILRQIEDLPEAVNARLNITARGVAATNAGQPSGSGQLLYEQPTLNIMGRELGSFQDFQKTLSQIGYNSGSVLIRLSYKITDMTFFDAQNQIAQYFKALELAKPETSSASKSTSEEASPTPVATPASAESSEKDSSVTQEQGAADAVPPHRVAPVIEHPAAPSDPLQPVHIFAAPSSSTPAAALTHHNEADFTPSIVHAQMHQARLKESGKNKRLLSNKELEEQAAAAEAKLAAIQSIEAKVRFPDNTSASWVITKEETGAKLYKAVRTVMADRSLPFRLAIPGTRETIRDDDSPGNELMKAYKLTSNVVLNFIWEDSVADAVRRRPFLKASAAQAAEQIVVPDLPTVEDEEEQKKPPAWQQNSSKIVSDVSKHGDEAMKKIGKFFKLPGKK</sequence>
<dbReference type="OMA" id="APKYDWG"/>
<dbReference type="OrthoDB" id="440781at2759"/>
<evidence type="ECO:0000313" key="4">
    <source>
        <dbReference type="EMBL" id="KEZ44626.1"/>
    </source>
</evidence>
<dbReference type="VEuPathDB" id="FungiDB:SAPIO_CDS3667"/>
<dbReference type="RefSeq" id="XP_016644425.1">
    <property type="nucleotide sequence ID" value="XM_016786419.1"/>
</dbReference>
<dbReference type="InterPro" id="IPR021569">
    <property type="entry name" value="TUG-UBL1"/>
</dbReference>
<evidence type="ECO:0000259" key="3">
    <source>
        <dbReference type="Pfam" id="PF11470"/>
    </source>
</evidence>
<dbReference type="Gene3D" id="3.10.20.90">
    <property type="entry name" value="Phosphatidylinositol 3-kinase Catalytic Subunit, Chain A, domain 1"/>
    <property type="match status" value="1"/>
</dbReference>
<comment type="caution">
    <text evidence="4">The sequence shown here is derived from an EMBL/GenBank/DDBJ whole genome shotgun (WGS) entry which is preliminary data.</text>
</comment>
<name>A0A084GBB4_PSEDA</name>
<keyword evidence="5" id="KW-1185">Reference proteome</keyword>
<dbReference type="PANTHER" id="PTHR46467">
    <property type="entry name" value="TETHER CONTAINING UBX DOMAIN FOR GLUT4"/>
    <property type="match status" value="1"/>
</dbReference>
<feature type="coiled-coil region" evidence="1">
    <location>
        <begin position="321"/>
        <end position="348"/>
    </location>
</feature>
<dbReference type="GO" id="GO:0005634">
    <property type="term" value="C:nucleus"/>
    <property type="evidence" value="ECO:0007669"/>
    <property type="project" value="TreeGrafter"/>
</dbReference>
<feature type="domain" description="TUG ubiquitin-like" evidence="3">
    <location>
        <begin position="10"/>
        <end position="70"/>
    </location>
</feature>
<dbReference type="EMBL" id="JOWA01000088">
    <property type="protein sequence ID" value="KEZ44626.1"/>
    <property type="molecule type" value="Genomic_DNA"/>
</dbReference>
<dbReference type="GO" id="GO:0006886">
    <property type="term" value="P:intracellular protein transport"/>
    <property type="evidence" value="ECO:0007669"/>
    <property type="project" value="TreeGrafter"/>
</dbReference>
<protein>
    <submittedName>
        <fullName evidence="4">UBX domain-containing protein</fullName>
    </submittedName>
</protein>
<keyword evidence="1" id="KW-0175">Coiled coil</keyword>